<dbReference type="InterPro" id="IPR052017">
    <property type="entry name" value="TSUP"/>
</dbReference>
<evidence type="ECO:0000256" key="6">
    <source>
        <dbReference type="ARBA" id="ARBA00022989"/>
    </source>
</evidence>
<feature type="transmembrane region" description="Helical" evidence="8">
    <location>
        <begin position="219"/>
        <end position="240"/>
    </location>
</feature>
<evidence type="ECO:0000256" key="7">
    <source>
        <dbReference type="ARBA" id="ARBA00023136"/>
    </source>
</evidence>
<dbReference type="Pfam" id="PF01925">
    <property type="entry name" value="TauE"/>
    <property type="match status" value="1"/>
</dbReference>
<reference evidence="9 10" key="1">
    <citation type="submission" date="2019-02" db="EMBL/GenBank/DDBJ databases">
        <title>Draft genome sequences of novel Actinobacteria.</title>
        <authorList>
            <person name="Sahin N."/>
            <person name="Ay H."/>
            <person name="Saygin H."/>
        </authorList>
    </citation>
    <scope>NUCLEOTIDE SEQUENCE [LARGE SCALE GENOMIC DNA]</scope>
    <source>
        <strain evidence="9 10">KC603</strain>
    </source>
</reference>
<feature type="transmembrane region" description="Helical" evidence="8">
    <location>
        <begin position="164"/>
        <end position="182"/>
    </location>
</feature>
<keyword evidence="10" id="KW-1185">Reference proteome</keyword>
<proteinExistence type="inferred from homology"/>
<evidence type="ECO:0000313" key="9">
    <source>
        <dbReference type="EMBL" id="TDC56651.1"/>
    </source>
</evidence>
<dbReference type="OrthoDB" id="5472127at2"/>
<dbReference type="Proteomes" id="UP000295621">
    <property type="component" value="Unassembled WGS sequence"/>
</dbReference>
<organism evidence="9 10">
    <name type="scientific">Jiangella ureilytica</name>
    <dbReference type="NCBI Taxonomy" id="2530374"/>
    <lineage>
        <taxon>Bacteria</taxon>
        <taxon>Bacillati</taxon>
        <taxon>Actinomycetota</taxon>
        <taxon>Actinomycetes</taxon>
        <taxon>Jiangellales</taxon>
        <taxon>Jiangellaceae</taxon>
        <taxon>Jiangella</taxon>
    </lineage>
</organism>
<evidence type="ECO:0000256" key="2">
    <source>
        <dbReference type="ARBA" id="ARBA00009142"/>
    </source>
</evidence>
<comment type="similarity">
    <text evidence="2 8">Belongs to the 4-toluene sulfonate uptake permease (TSUP) (TC 2.A.102) family.</text>
</comment>
<dbReference type="AlphaFoldDB" id="A0A4R4S2D3"/>
<feature type="transmembrane region" description="Helical" evidence="8">
    <location>
        <begin position="125"/>
        <end position="144"/>
    </location>
</feature>
<comment type="caution">
    <text evidence="9">The sequence shown here is derived from an EMBL/GenBank/DDBJ whole genome shotgun (WGS) entry which is preliminary data.</text>
</comment>
<evidence type="ECO:0000256" key="3">
    <source>
        <dbReference type="ARBA" id="ARBA00022448"/>
    </source>
</evidence>
<comment type="subcellular location">
    <subcellularLocation>
        <location evidence="1 8">Cell membrane</location>
        <topology evidence="1 8">Multi-pass membrane protein</topology>
    </subcellularLocation>
</comment>
<dbReference type="GO" id="GO:0005886">
    <property type="term" value="C:plasma membrane"/>
    <property type="evidence" value="ECO:0007669"/>
    <property type="project" value="UniProtKB-SubCell"/>
</dbReference>
<name>A0A4R4S2D3_9ACTN</name>
<feature type="transmembrane region" description="Helical" evidence="8">
    <location>
        <begin position="101"/>
        <end position="118"/>
    </location>
</feature>
<dbReference type="EMBL" id="SMKL01000002">
    <property type="protein sequence ID" value="TDC56651.1"/>
    <property type="molecule type" value="Genomic_DNA"/>
</dbReference>
<keyword evidence="3" id="KW-0813">Transport</keyword>
<keyword evidence="4 8" id="KW-1003">Cell membrane</keyword>
<feature type="transmembrane region" description="Helical" evidence="8">
    <location>
        <begin position="77"/>
        <end position="95"/>
    </location>
</feature>
<evidence type="ECO:0000313" key="10">
    <source>
        <dbReference type="Proteomes" id="UP000295621"/>
    </source>
</evidence>
<dbReference type="InterPro" id="IPR002781">
    <property type="entry name" value="TM_pro_TauE-like"/>
</dbReference>
<evidence type="ECO:0000256" key="4">
    <source>
        <dbReference type="ARBA" id="ARBA00022475"/>
    </source>
</evidence>
<keyword evidence="5 8" id="KW-0812">Transmembrane</keyword>
<dbReference type="PANTHER" id="PTHR30269:SF37">
    <property type="entry name" value="MEMBRANE TRANSPORTER PROTEIN"/>
    <property type="match status" value="1"/>
</dbReference>
<feature type="transmembrane region" description="Helical" evidence="8">
    <location>
        <begin position="194"/>
        <end position="213"/>
    </location>
</feature>
<evidence type="ECO:0000256" key="8">
    <source>
        <dbReference type="RuleBase" id="RU363041"/>
    </source>
</evidence>
<gene>
    <name evidence="9" type="ORF">E1212_01370</name>
</gene>
<evidence type="ECO:0000256" key="1">
    <source>
        <dbReference type="ARBA" id="ARBA00004651"/>
    </source>
</evidence>
<feature type="transmembrane region" description="Helical" evidence="8">
    <location>
        <begin position="48"/>
        <end position="65"/>
    </location>
</feature>
<accession>A0A4R4S2D3</accession>
<dbReference type="PANTHER" id="PTHR30269">
    <property type="entry name" value="TRANSMEMBRANE PROTEIN YFCA"/>
    <property type="match status" value="1"/>
</dbReference>
<evidence type="ECO:0000256" key="5">
    <source>
        <dbReference type="ARBA" id="ARBA00022692"/>
    </source>
</evidence>
<keyword evidence="7 8" id="KW-0472">Membrane</keyword>
<protein>
    <recommendedName>
        <fullName evidence="8">Probable membrane transporter protein</fullName>
    </recommendedName>
</protein>
<keyword evidence="6 8" id="KW-1133">Transmembrane helix</keyword>
<sequence>MMPPVDVMVVLAVAVFLGAAVQGAIGLGLGLLAAPVAALLAPELMPGTLLWLSMLLPVFTLAREWSDVDWWGLRWAFLGRLPATALGAWIVSVISQRVLSVSVGLVILAAVVLTVRTIRLPMTRGVLVAAGSVSGISGTATSIGGPPLALVYQSELGPKVRSTLAVYFLIGAGFSLAALRVVGELTMVQTTAALWLSPLLAAGFALASVLRAAADGGRLRMAVMVVCALSAITLIVRSLAG</sequence>